<dbReference type="Proteomes" id="UP001159405">
    <property type="component" value="Unassembled WGS sequence"/>
</dbReference>
<dbReference type="EMBL" id="CALNXK010000004">
    <property type="protein sequence ID" value="CAH3036575.1"/>
    <property type="molecule type" value="Genomic_DNA"/>
</dbReference>
<feature type="compositionally biased region" description="Polar residues" evidence="1">
    <location>
        <begin position="295"/>
        <end position="314"/>
    </location>
</feature>
<organism evidence="2 3">
    <name type="scientific">Porites lobata</name>
    <dbReference type="NCBI Taxonomy" id="104759"/>
    <lineage>
        <taxon>Eukaryota</taxon>
        <taxon>Metazoa</taxon>
        <taxon>Cnidaria</taxon>
        <taxon>Anthozoa</taxon>
        <taxon>Hexacorallia</taxon>
        <taxon>Scleractinia</taxon>
        <taxon>Fungiina</taxon>
        <taxon>Poritidae</taxon>
        <taxon>Porites</taxon>
    </lineage>
</organism>
<keyword evidence="3" id="KW-1185">Reference proteome</keyword>
<comment type="caution">
    <text evidence="2">The sequence shown here is derived from an EMBL/GenBank/DDBJ whole genome shotgun (WGS) entry which is preliminary data.</text>
</comment>
<name>A0ABN8MZ71_9CNID</name>
<protein>
    <submittedName>
        <fullName evidence="2">Uncharacterized protein</fullName>
    </submittedName>
</protein>
<reference evidence="2 3" key="1">
    <citation type="submission" date="2022-05" db="EMBL/GenBank/DDBJ databases">
        <authorList>
            <consortium name="Genoscope - CEA"/>
            <person name="William W."/>
        </authorList>
    </citation>
    <scope>NUCLEOTIDE SEQUENCE [LARGE SCALE GENOMIC DNA]</scope>
</reference>
<feature type="region of interest" description="Disordered" evidence="1">
    <location>
        <begin position="135"/>
        <end position="165"/>
    </location>
</feature>
<feature type="region of interest" description="Disordered" evidence="1">
    <location>
        <begin position="293"/>
        <end position="314"/>
    </location>
</feature>
<proteinExistence type="predicted"/>
<evidence type="ECO:0000313" key="3">
    <source>
        <dbReference type="Proteomes" id="UP001159405"/>
    </source>
</evidence>
<gene>
    <name evidence="2" type="ORF">PLOB_00031059</name>
</gene>
<feature type="compositionally biased region" description="Basic and acidic residues" evidence="1">
    <location>
        <begin position="135"/>
        <end position="153"/>
    </location>
</feature>
<evidence type="ECO:0000313" key="2">
    <source>
        <dbReference type="EMBL" id="CAH3036575.1"/>
    </source>
</evidence>
<evidence type="ECO:0000256" key="1">
    <source>
        <dbReference type="SAM" id="MobiDB-lite"/>
    </source>
</evidence>
<accession>A0ABN8MZ71</accession>
<feature type="region of interest" description="Disordered" evidence="1">
    <location>
        <begin position="72"/>
        <end position="113"/>
    </location>
</feature>
<sequence length="314" mass="35921">MELRRHQSVLTETSKRALATNKGQSETLKSTFGTLESDFKAKCHIVNAEQARFVRMIKTKLPAIKVAYNDETGSTRRQFSPSSTPPISPPLERKTSGLPFLNQGHTPLARRRSRSFSDLVEAVKEQEKLALEKMTRHKSAEHLQENEGGKEQRMSIGNRPRSHSNIDQSWDFYAAKQGEDGSKCLHLSLPRRQKSDEHIRLMAGENEHRKVVGNRPRSLSNIEQARNFNVDKHELESRKRYVSLPVRKQSAPISPVLTLKSHTYTPAETRELTNKKPLSKQLEDVKDLRYLRSGKYSSETMDMNSNMSNDSPEW</sequence>
<feature type="region of interest" description="Disordered" evidence="1">
    <location>
        <begin position="1"/>
        <end position="23"/>
    </location>
</feature>